<feature type="transmembrane region" description="Helical" evidence="10">
    <location>
        <begin position="274"/>
        <end position="295"/>
    </location>
</feature>
<dbReference type="InterPro" id="IPR030659">
    <property type="entry name" value="SecY_CS"/>
</dbReference>
<evidence type="ECO:0000256" key="6">
    <source>
        <dbReference type="ARBA" id="ARBA00022989"/>
    </source>
</evidence>
<comment type="similarity">
    <text evidence="2 10 13">Belongs to the SecY/SEC61-alpha family.</text>
</comment>
<evidence type="ECO:0000313" key="15">
    <source>
        <dbReference type="Proteomes" id="UP000245125"/>
    </source>
</evidence>
<dbReference type="InterPro" id="IPR023201">
    <property type="entry name" value="SecY_dom_sf"/>
</dbReference>
<dbReference type="OrthoDB" id="9809248at2"/>
<dbReference type="Pfam" id="PF00344">
    <property type="entry name" value="SecY"/>
    <property type="match status" value="1"/>
</dbReference>
<keyword evidence="7 10" id="KW-0811">Translocation</keyword>
<keyword evidence="8 10" id="KW-0472">Membrane</keyword>
<evidence type="ECO:0000256" key="1">
    <source>
        <dbReference type="ARBA" id="ARBA00004141"/>
    </source>
</evidence>
<evidence type="ECO:0000256" key="8">
    <source>
        <dbReference type="ARBA" id="ARBA00023136"/>
    </source>
</evidence>
<evidence type="ECO:0000256" key="13">
    <source>
        <dbReference type="RuleBase" id="RU004349"/>
    </source>
</evidence>
<dbReference type="Proteomes" id="UP000245125">
    <property type="component" value="Unassembled WGS sequence"/>
</dbReference>
<comment type="subunit">
    <text evidence="10">Component of the Sec protein translocase complex. Heterotrimer consisting of SecY, SecE and SecG subunits. The heterotrimers can form oligomers, although 1 heterotrimer is thought to be able to translocate proteins. Interacts with the ribosome. Interacts with SecDF, and other proteins may be involved. Interacts with SecA.</text>
</comment>
<evidence type="ECO:0000256" key="10">
    <source>
        <dbReference type="HAMAP-Rule" id="MF_01465"/>
    </source>
</evidence>
<dbReference type="PROSITE" id="PS00756">
    <property type="entry name" value="SECY_2"/>
    <property type="match status" value="1"/>
</dbReference>
<dbReference type="FunFam" id="1.10.3370.10:FF:000001">
    <property type="entry name" value="Preprotein translocase subunit SecY"/>
    <property type="match status" value="1"/>
</dbReference>
<dbReference type="GO" id="GO:0006605">
    <property type="term" value="P:protein targeting"/>
    <property type="evidence" value="ECO:0007669"/>
    <property type="project" value="UniProtKB-UniRule"/>
</dbReference>
<evidence type="ECO:0000256" key="4">
    <source>
        <dbReference type="ARBA" id="ARBA00022692"/>
    </source>
</evidence>
<protein>
    <recommendedName>
        <fullName evidence="9 10">Protein translocase subunit SecY</fullName>
    </recommendedName>
</protein>
<dbReference type="InterPro" id="IPR026593">
    <property type="entry name" value="SecY"/>
</dbReference>
<dbReference type="PIRSF" id="PIRSF004557">
    <property type="entry name" value="SecY"/>
    <property type="match status" value="1"/>
</dbReference>
<keyword evidence="10" id="KW-1003">Cell membrane</keyword>
<dbReference type="EMBL" id="OUUY01000141">
    <property type="protein sequence ID" value="SPQ02058.1"/>
    <property type="molecule type" value="Genomic_DNA"/>
</dbReference>
<feature type="transmembrane region" description="Helical" evidence="10">
    <location>
        <begin position="72"/>
        <end position="99"/>
    </location>
</feature>
<feature type="transmembrane region" description="Helical" evidence="10">
    <location>
        <begin position="150"/>
        <end position="170"/>
    </location>
</feature>
<comment type="subcellular location">
    <subcellularLocation>
        <location evidence="10">Cell membrane</location>
        <topology evidence="10">Multi-pass membrane protein</topology>
    </subcellularLocation>
    <subcellularLocation>
        <location evidence="1 12">Membrane</location>
        <topology evidence="1 12">Multi-pass membrane protein</topology>
    </subcellularLocation>
</comment>
<dbReference type="AlphaFoldDB" id="A0A2U3QKW7"/>
<comment type="function">
    <text evidence="10 11">The central subunit of the protein translocation channel SecYEG. Consists of two halves formed by TMs 1-5 and 6-10. These two domains form a lateral gate at the front which open onto the bilayer between TMs 2 and 7, and are clamped together by SecE at the back. The channel is closed by both a pore ring composed of hydrophobic SecY resides and a short helix (helix 2A) on the extracellular side of the membrane which forms a plug. The plug probably moves laterally to allow the channel to open. The ring and the pore may move independently.</text>
</comment>
<evidence type="ECO:0000256" key="3">
    <source>
        <dbReference type="ARBA" id="ARBA00022448"/>
    </source>
</evidence>
<feature type="transmembrane region" description="Helical" evidence="10">
    <location>
        <begin position="361"/>
        <end position="383"/>
    </location>
</feature>
<dbReference type="InterPro" id="IPR002208">
    <property type="entry name" value="SecY/SEC61-alpha"/>
</dbReference>
<sequence length="435" mass="47698">MGLLTSFQNIFKITELKNRIFFTLALLTVYRIGCHVPTPGINGEELSKFLTQQAGSFMQFFDMFSGGALSRVTIFALGIMPYISASIIMQLLTVVIPAIGKLAKEGEAGRKKITRYTRYGTVVISAIQSFGIAAGLESMSQGAFVQNPGWPFRLITMITLTSGTAFIMWLGEQITERGIGNGISLIIFAGIVARFPNAIISTVRLVQAGELSIFFVLFLVAMMVAVVAGIILMERGQRKIPVQYAKRVVGRKVYGGQSTHLPLKINTAGVIPPIFASSIIMFPATVAGFIAIPWVQSAAKQLSPGTIFHTILYVGMIFFFAYFYTAIVFNPVDIADNLKKYGGYVPGIRPGQKTSEYLYRVLTRLTFVGAIYLAIICVIPEILITRFRVPFYFGGTSLLIAVGVALDTVSQIESHLVTRSYEGFLKKGRLRGRKG</sequence>
<keyword evidence="6 10" id="KW-1133">Transmembrane helix</keyword>
<dbReference type="GO" id="GO:0005886">
    <property type="term" value="C:plasma membrane"/>
    <property type="evidence" value="ECO:0007669"/>
    <property type="project" value="UniProtKB-SubCell"/>
</dbReference>
<feature type="transmembrane region" description="Helical" evidence="10">
    <location>
        <begin position="212"/>
        <end position="233"/>
    </location>
</feature>
<dbReference type="SUPFAM" id="SSF103491">
    <property type="entry name" value="Preprotein translocase SecY subunit"/>
    <property type="match status" value="1"/>
</dbReference>
<accession>A0A2U3QKW7</accession>
<evidence type="ECO:0000256" key="7">
    <source>
        <dbReference type="ARBA" id="ARBA00023010"/>
    </source>
</evidence>
<name>A0A2U3QKW7_9BACT</name>
<dbReference type="PANTHER" id="PTHR10906">
    <property type="entry name" value="SECY/SEC61-ALPHA FAMILY MEMBER"/>
    <property type="match status" value="1"/>
</dbReference>
<dbReference type="PROSITE" id="PS00755">
    <property type="entry name" value="SECY_1"/>
    <property type="match status" value="1"/>
</dbReference>
<keyword evidence="15" id="KW-1185">Reference proteome</keyword>
<dbReference type="GO" id="GO:0065002">
    <property type="term" value="P:intracellular protein transmembrane transport"/>
    <property type="evidence" value="ECO:0007669"/>
    <property type="project" value="UniProtKB-UniRule"/>
</dbReference>
<keyword evidence="5 10" id="KW-0653">Protein transport</keyword>
<reference evidence="15" key="1">
    <citation type="submission" date="2018-03" db="EMBL/GenBank/DDBJ databases">
        <authorList>
            <person name="Zecchin S."/>
        </authorList>
    </citation>
    <scope>NUCLEOTIDE SEQUENCE [LARGE SCALE GENOMIC DNA]</scope>
</reference>
<proteinExistence type="inferred from homology"/>
<evidence type="ECO:0000313" key="14">
    <source>
        <dbReference type="EMBL" id="SPQ02058.1"/>
    </source>
</evidence>
<keyword evidence="4 10" id="KW-0812">Transmembrane</keyword>
<keyword evidence="3 10" id="KW-0813">Transport</keyword>
<dbReference type="GO" id="GO:0043952">
    <property type="term" value="P:protein transport by the Sec complex"/>
    <property type="evidence" value="ECO:0007669"/>
    <property type="project" value="UniProtKB-UniRule"/>
</dbReference>
<gene>
    <name evidence="10 14" type="primary">secY</name>
    <name evidence="14" type="ORF">NBG4_90002</name>
</gene>
<evidence type="ECO:0000256" key="5">
    <source>
        <dbReference type="ARBA" id="ARBA00022927"/>
    </source>
</evidence>
<feature type="transmembrane region" description="Helical" evidence="10">
    <location>
        <begin position="182"/>
        <end position="200"/>
    </location>
</feature>
<dbReference type="Gene3D" id="1.10.3370.10">
    <property type="entry name" value="SecY subunit domain"/>
    <property type="match status" value="1"/>
</dbReference>
<evidence type="ECO:0000256" key="2">
    <source>
        <dbReference type="ARBA" id="ARBA00005751"/>
    </source>
</evidence>
<feature type="transmembrane region" description="Helical" evidence="10">
    <location>
        <begin position="20"/>
        <end position="38"/>
    </location>
</feature>
<organism evidence="14 15">
    <name type="scientific">Candidatus Sulfobium mesophilum</name>
    <dbReference type="NCBI Taxonomy" id="2016548"/>
    <lineage>
        <taxon>Bacteria</taxon>
        <taxon>Pseudomonadati</taxon>
        <taxon>Nitrospirota</taxon>
        <taxon>Nitrospiria</taxon>
        <taxon>Nitrospirales</taxon>
        <taxon>Nitrospiraceae</taxon>
        <taxon>Candidatus Sulfobium</taxon>
    </lineage>
</organism>
<dbReference type="PRINTS" id="PR00303">
    <property type="entry name" value="SECYTRNLCASE"/>
</dbReference>
<evidence type="ECO:0000256" key="9">
    <source>
        <dbReference type="ARBA" id="ARBA00039733"/>
    </source>
</evidence>
<dbReference type="NCBIfam" id="TIGR00967">
    <property type="entry name" value="3a0501s007"/>
    <property type="match status" value="1"/>
</dbReference>
<feature type="transmembrane region" description="Helical" evidence="10">
    <location>
        <begin position="389"/>
        <end position="409"/>
    </location>
</feature>
<dbReference type="HAMAP" id="MF_01465">
    <property type="entry name" value="SecY"/>
    <property type="match status" value="1"/>
</dbReference>
<evidence type="ECO:0000256" key="11">
    <source>
        <dbReference type="RuleBase" id="RU000537"/>
    </source>
</evidence>
<feature type="transmembrane region" description="Helical" evidence="10">
    <location>
        <begin position="119"/>
        <end position="138"/>
    </location>
</feature>
<feature type="transmembrane region" description="Helical" evidence="10">
    <location>
        <begin position="307"/>
        <end position="329"/>
    </location>
</feature>
<evidence type="ECO:0000256" key="12">
    <source>
        <dbReference type="RuleBase" id="RU003484"/>
    </source>
</evidence>